<protein>
    <recommendedName>
        <fullName evidence="5">Short-chain dehydrogenase</fullName>
    </recommendedName>
</protein>
<accession>A0AAD4EWY8</accession>
<keyword evidence="2" id="KW-0560">Oxidoreductase</keyword>
<comment type="similarity">
    <text evidence="1">Belongs to the short-chain dehydrogenases/reductases (SDR) family.</text>
</comment>
<evidence type="ECO:0000313" key="3">
    <source>
        <dbReference type="EMBL" id="KAG7287137.1"/>
    </source>
</evidence>
<dbReference type="EMBL" id="JAHCVI010000003">
    <property type="protein sequence ID" value="KAG7287137.1"/>
    <property type="molecule type" value="Genomic_DNA"/>
</dbReference>
<evidence type="ECO:0000256" key="2">
    <source>
        <dbReference type="ARBA" id="ARBA00023002"/>
    </source>
</evidence>
<evidence type="ECO:0008006" key="5">
    <source>
        <dbReference type="Google" id="ProtNLM"/>
    </source>
</evidence>
<dbReference type="PANTHER" id="PTHR42901">
    <property type="entry name" value="ALCOHOL DEHYDROGENASE"/>
    <property type="match status" value="1"/>
</dbReference>
<keyword evidence="4" id="KW-1185">Reference proteome</keyword>
<proteinExistence type="inferred from homology"/>
<dbReference type="GO" id="GO:0016491">
    <property type="term" value="F:oxidoreductase activity"/>
    <property type="evidence" value="ECO:0007669"/>
    <property type="project" value="UniProtKB-KW"/>
</dbReference>
<dbReference type="PANTHER" id="PTHR42901:SF1">
    <property type="entry name" value="ALCOHOL DEHYDROGENASE"/>
    <property type="match status" value="1"/>
</dbReference>
<gene>
    <name evidence="3" type="ORF">NEMBOFW57_006642</name>
</gene>
<sequence length="148" mass="15916">MTLNGKLTGASMGIGEAIGNALAAAGANLILISRSEDKLKAISAKFTASYPAQRFSYQAVDIGNHDLVDKAISSAIEELGHIDILINNTVYHASKAFQEGFTNALRNELSGTNIKVLALRPGCVATNFHSQRVGHDQQLYESFFEGFE</sequence>
<organism evidence="3 4">
    <name type="scientific">Staphylotrichum longicolle</name>
    <dbReference type="NCBI Taxonomy" id="669026"/>
    <lineage>
        <taxon>Eukaryota</taxon>
        <taxon>Fungi</taxon>
        <taxon>Dikarya</taxon>
        <taxon>Ascomycota</taxon>
        <taxon>Pezizomycotina</taxon>
        <taxon>Sordariomycetes</taxon>
        <taxon>Sordariomycetidae</taxon>
        <taxon>Sordariales</taxon>
        <taxon>Chaetomiaceae</taxon>
        <taxon>Staphylotrichum</taxon>
    </lineage>
</organism>
<dbReference type="InterPro" id="IPR002347">
    <property type="entry name" value="SDR_fam"/>
</dbReference>
<dbReference type="Pfam" id="PF00106">
    <property type="entry name" value="adh_short"/>
    <property type="match status" value="2"/>
</dbReference>
<dbReference type="AlphaFoldDB" id="A0AAD4EWY8"/>
<evidence type="ECO:0000256" key="1">
    <source>
        <dbReference type="ARBA" id="ARBA00006484"/>
    </source>
</evidence>
<dbReference type="Proteomes" id="UP001197093">
    <property type="component" value="Unassembled WGS sequence"/>
</dbReference>
<dbReference type="InterPro" id="IPR036291">
    <property type="entry name" value="NAD(P)-bd_dom_sf"/>
</dbReference>
<name>A0AAD4EWY8_9PEZI</name>
<evidence type="ECO:0000313" key="4">
    <source>
        <dbReference type="Proteomes" id="UP001197093"/>
    </source>
</evidence>
<reference evidence="3" key="1">
    <citation type="submission" date="2023-02" db="EMBL/GenBank/DDBJ databases">
        <authorList>
            <person name="Palmer J.M."/>
        </authorList>
    </citation>
    <scope>NUCLEOTIDE SEQUENCE</scope>
    <source>
        <strain evidence="3">FW57</strain>
    </source>
</reference>
<dbReference type="PRINTS" id="PR00081">
    <property type="entry name" value="GDHRDH"/>
</dbReference>
<comment type="caution">
    <text evidence="3">The sequence shown here is derived from an EMBL/GenBank/DDBJ whole genome shotgun (WGS) entry which is preliminary data.</text>
</comment>
<dbReference type="SUPFAM" id="SSF51735">
    <property type="entry name" value="NAD(P)-binding Rossmann-fold domains"/>
    <property type="match status" value="1"/>
</dbReference>
<dbReference type="Gene3D" id="3.40.50.720">
    <property type="entry name" value="NAD(P)-binding Rossmann-like Domain"/>
    <property type="match status" value="2"/>
</dbReference>